<feature type="non-terminal residue" evidence="1">
    <location>
        <position position="34"/>
    </location>
</feature>
<organism evidence="1 2">
    <name type="scientific">Planctomyces bekefii</name>
    <dbReference type="NCBI Taxonomy" id="1653850"/>
    <lineage>
        <taxon>Bacteria</taxon>
        <taxon>Pseudomonadati</taxon>
        <taxon>Planctomycetota</taxon>
        <taxon>Planctomycetia</taxon>
        <taxon>Planctomycetales</taxon>
        <taxon>Planctomycetaceae</taxon>
        <taxon>Planctomyces</taxon>
    </lineage>
</organism>
<gene>
    <name evidence="1" type="ORF">E3A20_19130</name>
</gene>
<keyword evidence="2" id="KW-1185">Reference proteome</keyword>
<reference evidence="1 2" key="2">
    <citation type="submission" date="2019-08" db="EMBL/GenBank/DDBJ databases">
        <authorList>
            <person name="Henke P."/>
        </authorList>
    </citation>
    <scope>NUCLEOTIDE SEQUENCE [LARGE SCALE GENOMIC DNA]</scope>
    <source>
        <strain evidence="1">Phe10_nw2017</strain>
    </source>
</reference>
<dbReference type="AlphaFoldDB" id="A0A5C6M4B5"/>
<comment type="caution">
    <text evidence="1">The sequence shown here is derived from an EMBL/GenBank/DDBJ whole genome shotgun (WGS) entry which is preliminary data.</text>
</comment>
<evidence type="ECO:0000313" key="1">
    <source>
        <dbReference type="EMBL" id="TWW08959.1"/>
    </source>
</evidence>
<proteinExistence type="predicted"/>
<reference evidence="1 2" key="1">
    <citation type="submission" date="2019-08" db="EMBL/GenBank/DDBJ databases">
        <title>100 year-old enigma solved: identification of Planctomyces bekefii, the type genus and species of the phylum Planctomycetes.</title>
        <authorList>
            <person name="Svetlana D.N."/>
            <person name="Overmann J."/>
        </authorList>
    </citation>
    <scope>NUCLEOTIDE SEQUENCE [LARGE SCALE GENOMIC DNA]</scope>
    <source>
        <strain evidence="1">Phe10_nw2017</strain>
    </source>
</reference>
<dbReference type="EMBL" id="SRHE01000438">
    <property type="protein sequence ID" value="TWW08959.1"/>
    <property type="molecule type" value="Genomic_DNA"/>
</dbReference>
<name>A0A5C6M4B5_9PLAN</name>
<sequence length="34" mass="3822">MTGPKALQRCRDTDDLVARLQRQLKAPQATELPT</sequence>
<evidence type="ECO:0000313" key="2">
    <source>
        <dbReference type="Proteomes" id="UP000321083"/>
    </source>
</evidence>
<accession>A0A5C6M4B5</accession>
<protein>
    <submittedName>
        <fullName evidence="1">Uncharacterized protein</fullName>
    </submittedName>
</protein>
<dbReference type="Proteomes" id="UP000321083">
    <property type="component" value="Unassembled WGS sequence"/>
</dbReference>